<evidence type="ECO:0000259" key="3">
    <source>
        <dbReference type="Pfam" id="PF24570"/>
    </source>
</evidence>
<dbReference type="Pfam" id="PF24570">
    <property type="entry name" value="BACK_BPM_SPOP"/>
    <property type="match status" value="1"/>
</dbReference>
<name>A0A9R0TXR0_TRITD</name>
<feature type="region of interest" description="Disordered" evidence="2">
    <location>
        <begin position="1"/>
        <end position="73"/>
    </location>
</feature>
<dbReference type="InterPro" id="IPR045005">
    <property type="entry name" value="BPM1-6"/>
</dbReference>
<organism evidence="4 5">
    <name type="scientific">Triticum turgidum subsp. durum</name>
    <name type="common">Durum wheat</name>
    <name type="synonym">Triticum durum</name>
    <dbReference type="NCBI Taxonomy" id="4567"/>
    <lineage>
        <taxon>Eukaryota</taxon>
        <taxon>Viridiplantae</taxon>
        <taxon>Streptophyta</taxon>
        <taxon>Embryophyta</taxon>
        <taxon>Tracheophyta</taxon>
        <taxon>Spermatophyta</taxon>
        <taxon>Magnoliopsida</taxon>
        <taxon>Liliopsida</taxon>
        <taxon>Poales</taxon>
        <taxon>Poaceae</taxon>
        <taxon>BOP clade</taxon>
        <taxon>Pooideae</taxon>
        <taxon>Triticodae</taxon>
        <taxon>Triticeae</taxon>
        <taxon>Triticinae</taxon>
        <taxon>Triticum</taxon>
    </lineage>
</organism>
<dbReference type="Proteomes" id="UP000324705">
    <property type="component" value="Chromosome 5A"/>
</dbReference>
<protein>
    <recommendedName>
        <fullName evidence="3">BPM/SPOP BACK domain-containing protein</fullName>
    </recommendedName>
</protein>
<dbReference type="InterPro" id="IPR056423">
    <property type="entry name" value="BACK_BPM_SPOP"/>
</dbReference>
<dbReference type="PANTHER" id="PTHR26379">
    <property type="entry name" value="BTB/POZ AND MATH DOMAIN-CONTAINING PROTEIN 1"/>
    <property type="match status" value="1"/>
</dbReference>
<keyword evidence="5" id="KW-1185">Reference proteome</keyword>
<dbReference type="GO" id="GO:0016567">
    <property type="term" value="P:protein ubiquitination"/>
    <property type="evidence" value="ECO:0007669"/>
    <property type="project" value="InterPro"/>
</dbReference>
<evidence type="ECO:0000313" key="5">
    <source>
        <dbReference type="Proteomes" id="UP000324705"/>
    </source>
</evidence>
<dbReference type="EMBL" id="LT934119">
    <property type="protein sequence ID" value="VAI20865.1"/>
    <property type="molecule type" value="Genomic_DNA"/>
</dbReference>
<proteinExistence type="inferred from homology"/>
<dbReference type="Gramene" id="TRITD5Av1G191360.1">
    <property type="protein sequence ID" value="TRITD5Av1G191360.1"/>
    <property type="gene ID" value="TRITD5Av1G191360"/>
</dbReference>
<gene>
    <name evidence="4" type="ORF">TRITD_5Av1G191360</name>
</gene>
<evidence type="ECO:0000313" key="4">
    <source>
        <dbReference type="EMBL" id="VAI20865.1"/>
    </source>
</evidence>
<dbReference type="PANTHER" id="PTHR26379:SF516">
    <property type="entry name" value="BTB DOMAIN-CONTAINING PROTEIN"/>
    <property type="match status" value="1"/>
</dbReference>
<reference evidence="4 5" key="1">
    <citation type="submission" date="2017-09" db="EMBL/GenBank/DDBJ databases">
        <authorList>
            <consortium name="International Durum Wheat Genome Sequencing Consortium (IDWGSC)"/>
            <person name="Milanesi L."/>
        </authorList>
    </citation>
    <scope>NUCLEOTIDE SEQUENCE [LARGE SCALE GENOMIC DNA]</scope>
    <source>
        <strain evidence="5">cv. Svevo</strain>
    </source>
</reference>
<accession>A0A9R0TXR0</accession>
<feature type="compositionally biased region" description="Low complexity" evidence="2">
    <location>
        <begin position="25"/>
        <end position="41"/>
    </location>
</feature>
<feature type="domain" description="BPM/SPOP BACK" evidence="3">
    <location>
        <begin position="201"/>
        <end position="257"/>
    </location>
</feature>
<sequence length="266" mass="28929">MAAEAAFSAPLPVLPFPLPAPTATPAPADNSKSSSPLLGGSPNPPPASVLPTPASSRTGGSELPSEPLVSATTPEQLTLATAFRRGLLAKSRPDFLVRRPDPSSAPFMFTPGDALLHYVLENFSSPVFTPVAPAPGLDQVFSDAEMEKDDMEEDEAQDVEEEDAMRLEWLQDLFAAADRYDLEQLKFICEKHLSEEVRVSSVGSTLALTERHHCHGLKEACLRFIQAQSLSCLQRIMETNGWEYLNRTNPSVLNELITKLASNQSK</sequence>
<evidence type="ECO:0000256" key="2">
    <source>
        <dbReference type="SAM" id="MobiDB-lite"/>
    </source>
</evidence>
<feature type="compositionally biased region" description="Low complexity" evidence="2">
    <location>
        <begin position="1"/>
        <end position="11"/>
    </location>
</feature>
<comment type="similarity">
    <text evidence="1">Belongs to the Tdpoz family.</text>
</comment>
<dbReference type="Gene3D" id="1.25.40.420">
    <property type="match status" value="1"/>
</dbReference>
<feature type="compositionally biased region" description="Pro residues" evidence="2">
    <location>
        <begin position="12"/>
        <end position="24"/>
    </location>
</feature>
<evidence type="ECO:0000256" key="1">
    <source>
        <dbReference type="ARBA" id="ARBA00010846"/>
    </source>
</evidence>
<dbReference type="AlphaFoldDB" id="A0A9R0TXR0"/>